<protein>
    <submittedName>
        <fullName evidence="8">Cobalt transporter CbiM</fullName>
    </submittedName>
</protein>
<dbReference type="GO" id="GO:0005886">
    <property type="term" value="C:plasma membrane"/>
    <property type="evidence" value="ECO:0007669"/>
    <property type="project" value="UniProtKB-SubCell"/>
</dbReference>
<feature type="transmembrane region" description="Helical" evidence="7">
    <location>
        <begin position="104"/>
        <end position="125"/>
    </location>
</feature>
<feature type="transmembrane region" description="Helical" evidence="7">
    <location>
        <begin position="73"/>
        <end position="92"/>
    </location>
</feature>
<dbReference type="Proteomes" id="UP000599523">
    <property type="component" value="Unassembled WGS sequence"/>
</dbReference>
<keyword evidence="5 7" id="KW-1133">Transmembrane helix</keyword>
<evidence type="ECO:0000313" key="9">
    <source>
        <dbReference type="Proteomes" id="UP000599523"/>
    </source>
</evidence>
<keyword evidence="4 7" id="KW-0812">Transmembrane</keyword>
<keyword evidence="6 7" id="KW-0472">Membrane</keyword>
<keyword evidence="3" id="KW-1003">Cell membrane</keyword>
<dbReference type="EMBL" id="WTVM01000001">
    <property type="protein sequence ID" value="NMG01411.1"/>
    <property type="molecule type" value="Genomic_DNA"/>
</dbReference>
<evidence type="ECO:0000256" key="3">
    <source>
        <dbReference type="ARBA" id="ARBA00022475"/>
    </source>
</evidence>
<dbReference type="NCBIfam" id="NF004906">
    <property type="entry name" value="PRK06265.2-1"/>
    <property type="match status" value="1"/>
</dbReference>
<gene>
    <name evidence="8" type="primary">cbiM</name>
    <name evidence="8" type="ORF">GPA21_00290</name>
</gene>
<name>A0A972FFJ2_9RHOO</name>
<dbReference type="InterPro" id="IPR002751">
    <property type="entry name" value="CbiM/NikMN"/>
</dbReference>
<reference evidence="8" key="1">
    <citation type="submission" date="2019-12" db="EMBL/GenBank/DDBJ databases">
        <title>Comparative genomics gives insights into the taxonomy of the Azoarcus-Aromatoleum group and reveals separate origins of nif in the plant-associated Azoarcus and non-plant-associated Aromatoleum sub-groups.</title>
        <authorList>
            <person name="Lafos M."/>
            <person name="Maluk M."/>
            <person name="Batista M."/>
            <person name="Junghare M."/>
            <person name="Carmona M."/>
            <person name="Faoro H."/>
            <person name="Cruz L.M."/>
            <person name="Battistoni F."/>
            <person name="De Souza E."/>
            <person name="Pedrosa F."/>
            <person name="Chen W.-M."/>
            <person name="Poole P.S."/>
            <person name="Dixon R.A."/>
            <person name="James E.K."/>
        </authorList>
    </citation>
    <scope>NUCLEOTIDE SEQUENCE</scope>
    <source>
        <strain evidence="8">NSC3</strain>
    </source>
</reference>
<keyword evidence="9" id="KW-1185">Reference proteome</keyword>
<feature type="transmembrane region" description="Helical" evidence="7">
    <location>
        <begin position="40"/>
        <end position="61"/>
    </location>
</feature>
<evidence type="ECO:0000313" key="8">
    <source>
        <dbReference type="EMBL" id="NMG01411.1"/>
    </source>
</evidence>
<proteinExistence type="predicted"/>
<evidence type="ECO:0000256" key="7">
    <source>
        <dbReference type="SAM" id="Phobius"/>
    </source>
</evidence>
<evidence type="ECO:0000256" key="5">
    <source>
        <dbReference type="ARBA" id="ARBA00022989"/>
    </source>
</evidence>
<feature type="transmembrane region" description="Helical" evidence="7">
    <location>
        <begin position="175"/>
        <end position="202"/>
    </location>
</feature>
<dbReference type="AlphaFoldDB" id="A0A972FFJ2"/>
<dbReference type="PANTHER" id="PTHR34229:SF1">
    <property type="entry name" value="METAL TRANSPORT PROTEIN HI_1621-RELATED"/>
    <property type="match status" value="1"/>
</dbReference>
<evidence type="ECO:0000256" key="2">
    <source>
        <dbReference type="ARBA" id="ARBA00022448"/>
    </source>
</evidence>
<keyword evidence="2" id="KW-0813">Transport</keyword>
<dbReference type="GO" id="GO:0000041">
    <property type="term" value="P:transition metal ion transport"/>
    <property type="evidence" value="ECO:0007669"/>
    <property type="project" value="InterPro"/>
</dbReference>
<dbReference type="RefSeq" id="WP_168986206.1">
    <property type="nucleotide sequence ID" value="NZ_CAWPHM010000111.1"/>
</dbReference>
<dbReference type="PANTHER" id="PTHR34229">
    <property type="entry name" value="METAL TRANSPORT PROTEIN HI_1621-RELATED"/>
    <property type="match status" value="1"/>
</dbReference>
<comment type="subcellular location">
    <subcellularLocation>
        <location evidence="1">Cell membrane</location>
        <topology evidence="1">Multi-pass membrane protein</topology>
    </subcellularLocation>
</comment>
<accession>A0A972FFJ2</accession>
<evidence type="ECO:0000256" key="6">
    <source>
        <dbReference type="ARBA" id="ARBA00023136"/>
    </source>
</evidence>
<dbReference type="Gene3D" id="1.10.1760.20">
    <property type="match status" value="1"/>
</dbReference>
<comment type="caution">
    <text evidence="8">The sequence shown here is derived from an EMBL/GenBank/DDBJ whole genome shotgun (WGS) entry which is preliminary data.</text>
</comment>
<evidence type="ECO:0000256" key="4">
    <source>
        <dbReference type="ARBA" id="ARBA00022692"/>
    </source>
</evidence>
<feature type="transmembrane region" description="Helical" evidence="7">
    <location>
        <begin position="137"/>
        <end position="163"/>
    </location>
</feature>
<evidence type="ECO:0000256" key="1">
    <source>
        <dbReference type="ARBA" id="ARBA00004651"/>
    </source>
</evidence>
<dbReference type="Pfam" id="PF01891">
    <property type="entry name" value="CbiM"/>
    <property type="match status" value="1"/>
</dbReference>
<organism evidence="8 9">
    <name type="scientific">Azoarcus taiwanensis</name>
    <dbReference type="NCBI Taxonomy" id="666964"/>
    <lineage>
        <taxon>Bacteria</taxon>
        <taxon>Pseudomonadati</taxon>
        <taxon>Pseudomonadota</taxon>
        <taxon>Betaproteobacteria</taxon>
        <taxon>Rhodocyclales</taxon>
        <taxon>Zoogloeaceae</taxon>
        <taxon>Azoarcus</taxon>
    </lineage>
</organism>
<feature type="transmembrane region" description="Helical" evidence="7">
    <location>
        <begin position="6"/>
        <end position="28"/>
    </location>
</feature>
<sequence length="212" mass="22590">MHLPDGIVPLPLALAGYVASGLIAWACLRRIERKPDPRRELPRAAMLTAAFFIASLIYLPLPPVSVHLVLNGLLGAVLGWFAFPAILVGLLLQAVMFGHGGITTLGLNGLIFGLPALASYAVFVLGRKLSRSPRSDALFGFVAGAFAVAASALLFVLLLLWQMPAELDSALEQQALRVFVIAHVPVMLLEGLVTATLVALFVRIDPALLVRV</sequence>